<name>A0A391P0K7_9EUKA</name>
<gene>
    <name evidence="1" type="ORF">KIPB_002010</name>
</gene>
<organism evidence="1 2">
    <name type="scientific">Kipferlia bialata</name>
    <dbReference type="NCBI Taxonomy" id="797122"/>
    <lineage>
        <taxon>Eukaryota</taxon>
        <taxon>Metamonada</taxon>
        <taxon>Carpediemonas-like organisms</taxon>
        <taxon>Kipferlia</taxon>
    </lineage>
</organism>
<feature type="non-terminal residue" evidence="1">
    <location>
        <position position="1"/>
    </location>
</feature>
<dbReference type="SUPFAM" id="SSF47391">
    <property type="entry name" value="Dimerization-anchoring domain of cAMP-dependent PK regulatory subunit"/>
    <property type="match status" value="1"/>
</dbReference>
<dbReference type="PANTHER" id="PTHR21847">
    <property type="entry name" value="EF-HAND CALCIUM-BINDING DOMAIN-CONTAINING PROTEIN 10"/>
    <property type="match status" value="1"/>
</dbReference>
<dbReference type="InterPro" id="IPR039879">
    <property type="entry name" value="EFC10"/>
</dbReference>
<dbReference type="InterPro" id="IPR040760">
    <property type="entry name" value="Tex55"/>
</dbReference>
<sequence length="73" mass="8350">MASKDDRLSKEAAYEYLNKHNIQGIFSNITASLVLERPDDPVSFLINSLEKIQDIQRNEQRAELSAAQCRDLK</sequence>
<proteinExistence type="predicted"/>
<dbReference type="Proteomes" id="UP000265618">
    <property type="component" value="Unassembled WGS sequence"/>
</dbReference>
<dbReference type="Gene3D" id="1.20.890.10">
    <property type="entry name" value="cAMP-dependent protein kinase regulatory subunit, dimerization-anchoring domain"/>
    <property type="match status" value="1"/>
</dbReference>
<dbReference type="OrthoDB" id="522106at2759"/>
<comment type="caution">
    <text evidence="1">The sequence shown here is derived from an EMBL/GenBank/DDBJ whole genome shotgun (WGS) entry which is preliminary data.</text>
</comment>
<dbReference type="PANTHER" id="PTHR21847:SF1">
    <property type="entry name" value="EF-HAND CALCIUM-BINDING DOMAIN-CONTAINING PROTEIN 10"/>
    <property type="match status" value="1"/>
</dbReference>
<evidence type="ECO:0000313" key="2">
    <source>
        <dbReference type="Proteomes" id="UP000265618"/>
    </source>
</evidence>
<dbReference type="AlphaFoldDB" id="A0A391P0K7"/>
<accession>A0A391P0K7</accession>
<dbReference type="EMBL" id="BDIP01000308">
    <property type="protein sequence ID" value="GCA62212.1"/>
    <property type="molecule type" value="Genomic_DNA"/>
</dbReference>
<evidence type="ECO:0000313" key="1">
    <source>
        <dbReference type="EMBL" id="GCA62212.1"/>
    </source>
</evidence>
<dbReference type="InterPro" id="IPR048377">
    <property type="entry name" value="TEX55_DD"/>
</dbReference>
<dbReference type="CDD" id="cd22975">
    <property type="entry name" value="DD_TEX55"/>
    <property type="match status" value="1"/>
</dbReference>
<keyword evidence="2" id="KW-1185">Reference proteome</keyword>
<reference evidence="1 2" key="1">
    <citation type="journal article" date="2018" name="PLoS ONE">
        <title>The draft genome of Kipferlia bialata reveals reductive genome evolution in fornicate parasites.</title>
        <authorList>
            <person name="Tanifuji G."/>
            <person name="Takabayashi S."/>
            <person name="Kume K."/>
            <person name="Takagi M."/>
            <person name="Nakayama T."/>
            <person name="Kamikawa R."/>
            <person name="Inagaki Y."/>
            <person name="Hashimoto T."/>
        </authorList>
    </citation>
    <scope>NUCLEOTIDE SEQUENCE [LARGE SCALE GENOMIC DNA]</scope>
    <source>
        <strain evidence="1">NY0173</strain>
    </source>
</reference>
<protein>
    <submittedName>
        <fullName evidence="1">Uncharacterized protein</fullName>
    </submittedName>
</protein>
<dbReference type="Pfam" id="PF17819">
    <property type="entry name" value="Tex55"/>
    <property type="match status" value="1"/>
</dbReference>